<dbReference type="EMBL" id="CPXJ01000032">
    <property type="protein sequence ID" value="CND98036.1"/>
    <property type="molecule type" value="Genomic_DNA"/>
</dbReference>
<sequence>MTIFMELRCERRGEGRNEDNNRCWSDDNDGPHSHGRDSKKGASDCYAEIAKQAADSGWIKRKAGWVCPNCLKHEAGFTVEGE</sequence>
<evidence type="ECO:0000313" key="3">
    <source>
        <dbReference type="Proteomes" id="UP000041601"/>
    </source>
</evidence>
<evidence type="ECO:0008006" key="4">
    <source>
        <dbReference type="Google" id="ProtNLM"/>
    </source>
</evidence>
<accession>A0ABP1Y8G8</accession>
<keyword evidence="3" id="KW-1185">Reference proteome</keyword>
<comment type="caution">
    <text evidence="2">The sequence shown here is derived from an EMBL/GenBank/DDBJ whole genome shotgun (WGS) entry which is preliminary data.</text>
</comment>
<proteinExistence type="predicted"/>
<dbReference type="Proteomes" id="UP000041601">
    <property type="component" value="Unassembled WGS sequence"/>
</dbReference>
<dbReference type="RefSeq" id="WP_050156421.1">
    <property type="nucleotide sequence ID" value="NZ_CPXJ01000032.1"/>
</dbReference>
<reference evidence="2 3" key="1">
    <citation type="submission" date="2015-03" db="EMBL/GenBank/DDBJ databases">
        <authorList>
            <consortium name="Pathogen Informatics"/>
            <person name="Murphy D."/>
        </authorList>
    </citation>
    <scope>NUCLEOTIDE SEQUENCE [LARGE SCALE GENOMIC DNA]</scope>
    <source>
        <strain evidence="2 3">IP05342</strain>
    </source>
</reference>
<name>A0ABP1Y8G8_YEREN</name>
<feature type="region of interest" description="Disordered" evidence="1">
    <location>
        <begin position="12"/>
        <end position="41"/>
    </location>
</feature>
<protein>
    <recommendedName>
        <fullName evidence="4">Prophage protein</fullName>
    </recommendedName>
</protein>
<organism evidence="2 3">
    <name type="scientific">Yersinia enterocolitica</name>
    <dbReference type="NCBI Taxonomy" id="630"/>
    <lineage>
        <taxon>Bacteria</taxon>
        <taxon>Pseudomonadati</taxon>
        <taxon>Pseudomonadota</taxon>
        <taxon>Gammaproteobacteria</taxon>
        <taxon>Enterobacterales</taxon>
        <taxon>Yersiniaceae</taxon>
        <taxon>Yersinia</taxon>
    </lineage>
</organism>
<evidence type="ECO:0000256" key="1">
    <source>
        <dbReference type="SAM" id="MobiDB-lite"/>
    </source>
</evidence>
<gene>
    <name evidence="2" type="ORF">ERS137959_02716</name>
</gene>
<evidence type="ECO:0000313" key="2">
    <source>
        <dbReference type="EMBL" id="CND98036.1"/>
    </source>
</evidence>